<evidence type="ECO:0000256" key="2">
    <source>
        <dbReference type="RuleBase" id="RU003634"/>
    </source>
</evidence>
<dbReference type="OrthoDB" id="9802587at2"/>
<dbReference type="PRINTS" id="PR00100">
    <property type="entry name" value="AOTCASE"/>
</dbReference>
<dbReference type="STRING" id="47854.GA0070603_6117"/>
<dbReference type="PANTHER" id="PTHR45753">
    <property type="entry name" value="ORNITHINE CARBAMOYLTRANSFERASE, MITOCHONDRIAL"/>
    <property type="match status" value="1"/>
</dbReference>
<feature type="domain" description="Aspartate/ornithine carbamoyltransferase carbamoyl-P binding" evidence="4">
    <location>
        <begin position="11"/>
        <end position="148"/>
    </location>
</feature>
<evidence type="ECO:0000259" key="4">
    <source>
        <dbReference type="Pfam" id="PF02729"/>
    </source>
</evidence>
<name>A0A1C6VZZ0_9ACTN</name>
<dbReference type="InterPro" id="IPR006130">
    <property type="entry name" value="Asp/Orn_carbamoylTrfase"/>
</dbReference>
<dbReference type="GO" id="GO:0016597">
    <property type="term" value="F:amino acid binding"/>
    <property type="evidence" value="ECO:0007669"/>
    <property type="project" value="InterPro"/>
</dbReference>
<dbReference type="GO" id="GO:0042450">
    <property type="term" value="P:L-arginine biosynthetic process via ornithine"/>
    <property type="evidence" value="ECO:0007669"/>
    <property type="project" value="TreeGrafter"/>
</dbReference>
<dbReference type="PANTHER" id="PTHR45753:SF3">
    <property type="entry name" value="ORNITHINE TRANSCARBAMYLASE, MITOCHONDRIAL"/>
    <property type="match status" value="1"/>
</dbReference>
<evidence type="ECO:0000259" key="3">
    <source>
        <dbReference type="Pfam" id="PF00185"/>
    </source>
</evidence>
<dbReference type="Pfam" id="PF00185">
    <property type="entry name" value="OTCace"/>
    <property type="match status" value="1"/>
</dbReference>
<dbReference type="SUPFAM" id="SSF53671">
    <property type="entry name" value="Aspartate/ornithine carbamoyltransferase"/>
    <property type="match status" value="1"/>
</dbReference>
<dbReference type="EMBL" id="FMIB01000002">
    <property type="protein sequence ID" value="SCL71901.1"/>
    <property type="molecule type" value="Genomic_DNA"/>
</dbReference>
<dbReference type="InterPro" id="IPR002292">
    <property type="entry name" value="Orn/put_carbamltrans"/>
</dbReference>
<dbReference type="PRINTS" id="PR00102">
    <property type="entry name" value="OTCASE"/>
</dbReference>
<keyword evidence="6" id="KW-1185">Reference proteome</keyword>
<reference evidence="6" key="1">
    <citation type="submission" date="2016-06" db="EMBL/GenBank/DDBJ databases">
        <authorList>
            <person name="Varghese N."/>
            <person name="Submissions Spin"/>
        </authorList>
    </citation>
    <scope>NUCLEOTIDE SEQUENCE [LARGE SCALE GENOMIC DNA]</scope>
    <source>
        <strain evidence="6">DSM 44151</strain>
    </source>
</reference>
<organism evidence="5 6">
    <name type="scientific">Micromonospora chersina</name>
    <dbReference type="NCBI Taxonomy" id="47854"/>
    <lineage>
        <taxon>Bacteria</taxon>
        <taxon>Bacillati</taxon>
        <taxon>Actinomycetota</taxon>
        <taxon>Actinomycetes</taxon>
        <taxon>Micromonosporales</taxon>
        <taxon>Micromonosporaceae</taxon>
        <taxon>Micromonospora</taxon>
    </lineage>
</organism>
<comment type="similarity">
    <text evidence="2">Belongs to the aspartate/ornithine carbamoyltransferase superfamily.</text>
</comment>
<dbReference type="AlphaFoldDB" id="A0A1C6VZZ0"/>
<protein>
    <submittedName>
        <fullName evidence="5">Ornithine carbamoyltransferase</fullName>
    </submittedName>
</protein>
<dbReference type="Gene3D" id="3.40.50.1370">
    <property type="entry name" value="Aspartate/ornithine carbamoyltransferase"/>
    <property type="match status" value="2"/>
</dbReference>
<dbReference type="GO" id="GO:0019240">
    <property type="term" value="P:citrulline biosynthetic process"/>
    <property type="evidence" value="ECO:0007669"/>
    <property type="project" value="TreeGrafter"/>
</dbReference>
<sequence>MDVTDGQTNRRALLSLADLRADDIVAMTDLAYRYGQAPREFAGRLSGVKVGLVFTAPSTRTRTSFWSAARTLGADVLPMGATDLQLSTGETWADTGAVLAEYLDVVVVRTNGPQHEMVDLARQVPATINALSYHEHPTQAVADLCAMRDHFGDTGHLHLAYLGEVNNTARSLALLAATLPHMRLDLYGPEGTGFTVDELAALNAIRGVGAVRQFDTVPAAPEPVDVVYTTRWQSMGAPRPEADWPSRFAPFAVTKDLMKQFSGSTEAVFMHDLPAVRDQEVESDVLDGVGVTSLVANQARHKASAAAAALLWSTGESS</sequence>
<dbReference type="InterPro" id="IPR006131">
    <property type="entry name" value="Asp_carbamoyltransf_Asp/Orn-bd"/>
</dbReference>
<feature type="domain" description="Aspartate/ornithine carbamoyltransferase Asp/Orn-binding" evidence="3">
    <location>
        <begin position="157"/>
        <end position="312"/>
    </location>
</feature>
<dbReference type="GO" id="GO:0004585">
    <property type="term" value="F:ornithine carbamoyltransferase activity"/>
    <property type="evidence" value="ECO:0007669"/>
    <property type="project" value="UniProtKB-ARBA"/>
</dbReference>
<dbReference type="InterPro" id="IPR006132">
    <property type="entry name" value="Asp/Orn_carbamoyltranf_P-bd"/>
</dbReference>
<keyword evidence="1 2" id="KW-0808">Transferase</keyword>
<evidence type="ECO:0000256" key="1">
    <source>
        <dbReference type="ARBA" id="ARBA00022679"/>
    </source>
</evidence>
<dbReference type="Proteomes" id="UP000198605">
    <property type="component" value="Unassembled WGS sequence"/>
</dbReference>
<dbReference type="InterPro" id="IPR036901">
    <property type="entry name" value="Asp/Orn_carbamoylTrfase_sf"/>
</dbReference>
<dbReference type="Pfam" id="PF02729">
    <property type="entry name" value="OTCace_N"/>
    <property type="match status" value="1"/>
</dbReference>
<accession>A0A1C6VZZ0</accession>
<evidence type="ECO:0000313" key="5">
    <source>
        <dbReference type="EMBL" id="SCL71901.1"/>
    </source>
</evidence>
<proteinExistence type="inferred from homology"/>
<evidence type="ECO:0000313" key="6">
    <source>
        <dbReference type="Proteomes" id="UP000198605"/>
    </source>
</evidence>
<gene>
    <name evidence="5" type="ORF">GA0070603_6117</name>
</gene>